<keyword evidence="3" id="KW-1185">Reference proteome</keyword>
<protein>
    <submittedName>
        <fullName evidence="2">Uncharacterized protein</fullName>
    </submittedName>
</protein>
<name>X6LY84_RETFI</name>
<proteinExistence type="predicted"/>
<feature type="region of interest" description="Disordered" evidence="1">
    <location>
        <begin position="69"/>
        <end position="92"/>
    </location>
</feature>
<reference evidence="2 3" key="1">
    <citation type="journal article" date="2013" name="Curr. Biol.">
        <title>The Genome of the Foraminiferan Reticulomyxa filosa.</title>
        <authorList>
            <person name="Glockner G."/>
            <person name="Hulsmann N."/>
            <person name="Schleicher M."/>
            <person name="Noegel A.A."/>
            <person name="Eichinger L."/>
            <person name="Gallinger C."/>
            <person name="Pawlowski J."/>
            <person name="Sierra R."/>
            <person name="Euteneuer U."/>
            <person name="Pillet L."/>
            <person name="Moustafa A."/>
            <person name="Platzer M."/>
            <person name="Groth M."/>
            <person name="Szafranski K."/>
            <person name="Schliwa M."/>
        </authorList>
    </citation>
    <scope>NUCLEOTIDE SEQUENCE [LARGE SCALE GENOMIC DNA]</scope>
</reference>
<organism evidence="2 3">
    <name type="scientific">Reticulomyxa filosa</name>
    <dbReference type="NCBI Taxonomy" id="46433"/>
    <lineage>
        <taxon>Eukaryota</taxon>
        <taxon>Sar</taxon>
        <taxon>Rhizaria</taxon>
        <taxon>Retaria</taxon>
        <taxon>Foraminifera</taxon>
        <taxon>Monothalamids</taxon>
        <taxon>Reticulomyxidae</taxon>
        <taxon>Reticulomyxa</taxon>
    </lineage>
</organism>
<dbReference type="EMBL" id="ASPP01027481">
    <property type="protein sequence ID" value="ETO06122.1"/>
    <property type="molecule type" value="Genomic_DNA"/>
</dbReference>
<evidence type="ECO:0000313" key="3">
    <source>
        <dbReference type="Proteomes" id="UP000023152"/>
    </source>
</evidence>
<feature type="compositionally biased region" description="Polar residues" evidence="1">
    <location>
        <begin position="1"/>
        <end position="11"/>
    </location>
</feature>
<feature type="region of interest" description="Disordered" evidence="1">
    <location>
        <begin position="1"/>
        <end position="20"/>
    </location>
</feature>
<accession>X6LY84</accession>
<comment type="caution">
    <text evidence="2">The sequence shown here is derived from an EMBL/GenBank/DDBJ whole genome shotgun (WGS) entry which is preliminary data.</text>
</comment>
<dbReference type="AlphaFoldDB" id="X6LY84"/>
<gene>
    <name evidence="2" type="ORF">RFI_31274</name>
</gene>
<sequence>MLANNCLDNAQTTENEEKKTTSEVAKSIQLSVSYHYMKYEFSGARHFYQFLDDTKAFGLVEVEEDEVLNQNKGENTQKAPQEGLQVQSNETSKPSQHYGLIVTHYDDLVQNAKYERVDYYYLDRWVVKSNDITDNNKLDLRYSIKMKGVISKPTETSKTIGLRYAKGQWLQVVFRYPWEFSAFIKKFCKKKN</sequence>
<dbReference type="Proteomes" id="UP000023152">
    <property type="component" value="Unassembled WGS sequence"/>
</dbReference>
<evidence type="ECO:0000256" key="1">
    <source>
        <dbReference type="SAM" id="MobiDB-lite"/>
    </source>
</evidence>
<evidence type="ECO:0000313" key="2">
    <source>
        <dbReference type="EMBL" id="ETO06122.1"/>
    </source>
</evidence>